<sequence length="311" mass="35133">MNVLGIVGQTAHCLTSFFFVSNETKGDVLIKPVQFITKVLTVIGLLAFAEAGTTNNDCDGIILRGKYHEKEVLADNLDRPYLLIVDFHKNVLYFSYSASPEDDKFISCYLDLNTKELGNITQVDNGFAQAVDQDRHEVYIGGSDGIFKFFYNNKTVERAGAEGVNIWSMFYKDQLYYTSFPQQFIYTLKNGEAAEVEYMKGHKADFFVIDKDDYTLFKNESGLYGKAKGSEDEDVYDEDIIVRALITDLNGLPYVCGVNGVYFLNKDDKILEKIGDLDECFGLAFDKDNNMIYSDPIQVVRLKLRAGNECS</sequence>
<dbReference type="AlphaFoldDB" id="A0A4C1X904"/>
<dbReference type="EMBL" id="BGZK01000784">
    <property type="protein sequence ID" value="GBP60298.1"/>
    <property type="molecule type" value="Genomic_DNA"/>
</dbReference>
<name>A0A4C1X904_EUMVA</name>
<reference evidence="1 2" key="1">
    <citation type="journal article" date="2019" name="Commun. Biol.">
        <title>The bagworm genome reveals a unique fibroin gene that provides high tensile strength.</title>
        <authorList>
            <person name="Kono N."/>
            <person name="Nakamura H."/>
            <person name="Ohtoshi R."/>
            <person name="Tomita M."/>
            <person name="Numata K."/>
            <person name="Arakawa K."/>
        </authorList>
    </citation>
    <scope>NUCLEOTIDE SEQUENCE [LARGE SCALE GENOMIC DNA]</scope>
</reference>
<dbReference type="OrthoDB" id="7234944at2759"/>
<protein>
    <submittedName>
        <fullName evidence="1">Ommochrome-binding protein</fullName>
    </submittedName>
</protein>
<evidence type="ECO:0000313" key="2">
    <source>
        <dbReference type="Proteomes" id="UP000299102"/>
    </source>
</evidence>
<organism evidence="1 2">
    <name type="scientific">Eumeta variegata</name>
    <name type="common">Bagworm moth</name>
    <name type="synonym">Eumeta japonica</name>
    <dbReference type="NCBI Taxonomy" id="151549"/>
    <lineage>
        <taxon>Eukaryota</taxon>
        <taxon>Metazoa</taxon>
        <taxon>Ecdysozoa</taxon>
        <taxon>Arthropoda</taxon>
        <taxon>Hexapoda</taxon>
        <taxon>Insecta</taxon>
        <taxon>Pterygota</taxon>
        <taxon>Neoptera</taxon>
        <taxon>Endopterygota</taxon>
        <taxon>Lepidoptera</taxon>
        <taxon>Glossata</taxon>
        <taxon>Ditrysia</taxon>
        <taxon>Tineoidea</taxon>
        <taxon>Psychidae</taxon>
        <taxon>Oiketicinae</taxon>
        <taxon>Eumeta</taxon>
    </lineage>
</organism>
<accession>A0A4C1X904</accession>
<dbReference type="SUPFAM" id="SSF101898">
    <property type="entry name" value="NHL repeat"/>
    <property type="match status" value="1"/>
</dbReference>
<proteinExistence type="predicted"/>
<dbReference type="Proteomes" id="UP000299102">
    <property type="component" value="Unassembled WGS sequence"/>
</dbReference>
<comment type="caution">
    <text evidence="1">The sequence shown here is derived from an EMBL/GenBank/DDBJ whole genome shotgun (WGS) entry which is preliminary data.</text>
</comment>
<gene>
    <name evidence="1" type="ORF">EVAR_91582_1</name>
</gene>
<keyword evidence="2" id="KW-1185">Reference proteome</keyword>
<evidence type="ECO:0000313" key="1">
    <source>
        <dbReference type="EMBL" id="GBP60298.1"/>
    </source>
</evidence>